<evidence type="ECO:0000313" key="3">
    <source>
        <dbReference type="Proteomes" id="UP000319212"/>
    </source>
</evidence>
<feature type="transmembrane region" description="Helical" evidence="1">
    <location>
        <begin position="20"/>
        <end position="41"/>
    </location>
</feature>
<protein>
    <submittedName>
        <fullName evidence="2">DUF1439 domain-containing protein</fullName>
    </submittedName>
</protein>
<keyword evidence="1" id="KW-0812">Transmembrane</keyword>
<reference evidence="2 3" key="1">
    <citation type="journal article" date="2019" name="Environ. Microbiol.">
        <title>Species interactions and distinct microbial communities in high Arctic permafrost affected cryosols are associated with the CH4 and CO2 gas fluxes.</title>
        <authorList>
            <person name="Altshuler I."/>
            <person name="Hamel J."/>
            <person name="Turney S."/>
            <person name="Magnuson E."/>
            <person name="Levesque R."/>
            <person name="Greer C."/>
            <person name="Whyte L.G."/>
        </authorList>
    </citation>
    <scope>NUCLEOTIDE SEQUENCE [LARGE SCALE GENOMIC DNA]</scope>
    <source>
        <strain evidence="2 3">S06.C</strain>
    </source>
</reference>
<name>A0A502DY09_9BURK</name>
<comment type="caution">
    <text evidence="2">The sequence shown here is derived from an EMBL/GenBank/DDBJ whole genome shotgun (WGS) entry which is preliminary data.</text>
</comment>
<organism evidence="2 3">
    <name type="scientific">Variovorax guangxiensis</name>
    <dbReference type="NCBI Taxonomy" id="1775474"/>
    <lineage>
        <taxon>Bacteria</taxon>
        <taxon>Pseudomonadati</taxon>
        <taxon>Pseudomonadota</taxon>
        <taxon>Betaproteobacteria</taxon>
        <taxon>Burkholderiales</taxon>
        <taxon>Comamonadaceae</taxon>
        <taxon>Variovorax</taxon>
    </lineage>
</organism>
<dbReference type="AlphaFoldDB" id="A0A502DY09"/>
<dbReference type="EMBL" id="RCZI01000001">
    <property type="protein sequence ID" value="TPG29994.1"/>
    <property type="molecule type" value="Genomic_DNA"/>
</dbReference>
<sequence length="197" mass="21904">MPQRSRLRTALASSERRQWLRALGALAAGAPFAALAGFNFFTSEYTIGREELQTQIAKRFPVRQRYAELFSVNLRDPKLVLDAAGNRAAITALMTIGSPLIQPSSVEGIVTVSSALKYDVPALTLRLHDPRAERIELQGLNGRDADRLQQIGGLVAQELLRDYPLRTFKPEELTVGRKTYEIGDITVQQDDIKVTLK</sequence>
<dbReference type="Proteomes" id="UP000319212">
    <property type="component" value="Unassembled WGS sequence"/>
</dbReference>
<proteinExistence type="predicted"/>
<dbReference type="PROSITE" id="PS51318">
    <property type="entry name" value="TAT"/>
    <property type="match status" value="1"/>
</dbReference>
<dbReference type="OrthoDB" id="8535650at2"/>
<keyword evidence="1" id="KW-1133">Transmembrane helix</keyword>
<evidence type="ECO:0000313" key="2">
    <source>
        <dbReference type="EMBL" id="TPG29994.1"/>
    </source>
</evidence>
<dbReference type="InterPro" id="IPR006311">
    <property type="entry name" value="TAT_signal"/>
</dbReference>
<accession>A0A502DY09</accession>
<dbReference type="RefSeq" id="WP_140837868.1">
    <property type="nucleotide sequence ID" value="NZ_RCZI01000001.1"/>
</dbReference>
<evidence type="ECO:0000256" key="1">
    <source>
        <dbReference type="SAM" id="Phobius"/>
    </source>
</evidence>
<gene>
    <name evidence="2" type="ORF">EAH82_00340</name>
</gene>
<dbReference type="Gene3D" id="3.15.10.40">
    <property type="entry name" value="Uncharacterised protein PF07273, DUF1439"/>
    <property type="match status" value="1"/>
</dbReference>
<keyword evidence="1" id="KW-0472">Membrane</keyword>